<comment type="caution">
    <text evidence="1">The sequence shown here is derived from an EMBL/GenBank/DDBJ whole genome shotgun (WGS) entry which is preliminary data.</text>
</comment>
<evidence type="ECO:0000313" key="2">
    <source>
        <dbReference type="Proteomes" id="UP000597762"/>
    </source>
</evidence>
<sequence>MLNTVEPSSNGFKRLLTLRLNTTIGPVIFVTVYAPTLYATPDTKDEFYEKLAITISHIRRKEQLVLLSARFGVGKVNDNGQRLLELCTYHNFCMANYFFGTKPQHKVSWRHPRSKHWHRLDLILVRRATNKHVHHPRSYHSADCDTDHSFVCYKIKHQPKRYHRDKKQGHP</sequence>
<proteinExistence type="predicted"/>
<evidence type="ECO:0000313" key="1">
    <source>
        <dbReference type="EMBL" id="CAE1168771.1"/>
    </source>
</evidence>
<dbReference type="Gene3D" id="3.60.10.10">
    <property type="entry name" value="Endonuclease/exonuclease/phosphatase"/>
    <property type="match status" value="1"/>
</dbReference>
<dbReference type="InterPro" id="IPR036691">
    <property type="entry name" value="Endo/exonu/phosph_ase_sf"/>
</dbReference>
<protein>
    <submittedName>
        <fullName evidence="1">Uncharacterized protein</fullName>
    </submittedName>
</protein>
<dbReference type="OrthoDB" id="6151446at2759"/>
<organism evidence="1 2">
    <name type="scientific">Acanthosepion pharaonis</name>
    <name type="common">Pharaoh cuttlefish</name>
    <name type="synonym">Sepia pharaonis</name>
    <dbReference type="NCBI Taxonomy" id="158019"/>
    <lineage>
        <taxon>Eukaryota</taxon>
        <taxon>Metazoa</taxon>
        <taxon>Spiralia</taxon>
        <taxon>Lophotrochozoa</taxon>
        <taxon>Mollusca</taxon>
        <taxon>Cephalopoda</taxon>
        <taxon>Coleoidea</taxon>
        <taxon>Decapodiformes</taxon>
        <taxon>Sepiida</taxon>
        <taxon>Sepiina</taxon>
        <taxon>Sepiidae</taxon>
        <taxon>Acanthosepion</taxon>
    </lineage>
</organism>
<accession>A0A812B6S1</accession>
<reference evidence="1" key="1">
    <citation type="submission" date="2021-01" db="EMBL/GenBank/DDBJ databases">
        <authorList>
            <person name="Li R."/>
            <person name="Bekaert M."/>
        </authorList>
    </citation>
    <scope>NUCLEOTIDE SEQUENCE</scope>
    <source>
        <strain evidence="1">Farmed</strain>
    </source>
</reference>
<gene>
    <name evidence="1" type="ORF">SPHA_10232</name>
</gene>
<dbReference type="EMBL" id="CAHIKZ030000330">
    <property type="protein sequence ID" value="CAE1168771.1"/>
    <property type="molecule type" value="Genomic_DNA"/>
</dbReference>
<name>A0A812B6S1_ACAPH</name>
<dbReference type="Proteomes" id="UP000597762">
    <property type="component" value="Unassembled WGS sequence"/>
</dbReference>
<keyword evidence="2" id="KW-1185">Reference proteome</keyword>
<dbReference type="SUPFAM" id="SSF56219">
    <property type="entry name" value="DNase I-like"/>
    <property type="match status" value="1"/>
</dbReference>
<dbReference type="AlphaFoldDB" id="A0A812B6S1"/>